<dbReference type="Proteomes" id="UP001060085">
    <property type="component" value="Linkage Group LG04"/>
</dbReference>
<evidence type="ECO:0000313" key="2">
    <source>
        <dbReference type="Proteomes" id="UP001060085"/>
    </source>
</evidence>
<evidence type="ECO:0000313" key="1">
    <source>
        <dbReference type="EMBL" id="KAI5669906.1"/>
    </source>
</evidence>
<keyword evidence="2" id="KW-1185">Reference proteome</keyword>
<reference evidence="2" key="1">
    <citation type="journal article" date="2023" name="Nat. Plants">
        <title>Single-cell RNA sequencing provides a high-resolution roadmap for understanding the multicellular compartmentation of specialized metabolism.</title>
        <authorList>
            <person name="Sun S."/>
            <person name="Shen X."/>
            <person name="Li Y."/>
            <person name="Li Y."/>
            <person name="Wang S."/>
            <person name="Li R."/>
            <person name="Zhang H."/>
            <person name="Shen G."/>
            <person name="Guo B."/>
            <person name="Wei J."/>
            <person name="Xu J."/>
            <person name="St-Pierre B."/>
            <person name="Chen S."/>
            <person name="Sun C."/>
        </authorList>
    </citation>
    <scope>NUCLEOTIDE SEQUENCE [LARGE SCALE GENOMIC DNA]</scope>
</reference>
<organism evidence="1 2">
    <name type="scientific">Catharanthus roseus</name>
    <name type="common">Madagascar periwinkle</name>
    <name type="synonym">Vinca rosea</name>
    <dbReference type="NCBI Taxonomy" id="4058"/>
    <lineage>
        <taxon>Eukaryota</taxon>
        <taxon>Viridiplantae</taxon>
        <taxon>Streptophyta</taxon>
        <taxon>Embryophyta</taxon>
        <taxon>Tracheophyta</taxon>
        <taxon>Spermatophyta</taxon>
        <taxon>Magnoliopsida</taxon>
        <taxon>eudicotyledons</taxon>
        <taxon>Gunneridae</taxon>
        <taxon>Pentapetalae</taxon>
        <taxon>asterids</taxon>
        <taxon>lamiids</taxon>
        <taxon>Gentianales</taxon>
        <taxon>Apocynaceae</taxon>
        <taxon>Rauvolfioideae</taxon>
        <taxon>Vinceae</taxon>
        <taxon>Catharanthinae</taxon>
        <taxon>Catharanthus</taxon>
    </lineage>
</organism>
<comment type="caution">
    <text evidence="1">The sequence shown here is derived from an EMBL/GenBank/DDBJ whole genome shotgun (WGS) entry which is preliminary data.</text>
</comment>
<gene>
    <name evidence="1" type="ORF">M9H77_19759</name>
</gene>
<name>A0ACC0BB95_CATRO</name>
<sequence length="733" mass="81870">MGATNSKSGERTVALRLCKERKRFIKQAIDSRYALAAAHVAYVESLRNIGVALRRYAEAEVLIESSISTSATELDKTPSHSSYPSPSPSHIGGVSDSPVLNGSPLSPSTARMSYMVAGGTSAVTVRVNPAPPRNMHMDDCDFSTPLPPPPPPGSGSSWDFFDPVDDSESFRFVGQNDKDLNFDYDRMYGKNGKKIVDFDGNDETDEEFVTPKSETRSNSKLVVHNGKSTTPQKNGNGSKKVGDGEVKDKNEQKGNGSVGKSVGKVGLEQSISRNTKALVVKDMSAEREDPSEFITHRAKDFLSSVKDIEHRFFRASESGREVSRMLEANKIRVGYSEAKGKSTASVYLASFRAACCQGKNGSRADGTEQATKVITWKRTTSSRSSSSRNPLNATSKDDDDSGSDFMEEFCMIAGSHSSTLDRLYAWERKLYDEVKASEAIRKEYDQKCNQLRHQFAKDLSAQVIDKTRAVVKDLHSRIRVALHAVDSISKRIEKMRDDELLPQLLELIQGLMRMWRVMLECHHQQYITISLAYHSKSSTGTAPREAQKQIMLQLQDEVEYFGLSFADWINSHTSYVEALNSWLQNCILQPQERSKSRRAFSPRRVLAPPIFVLCRDWSVGIKSLPSEELSDAIRSFLSEVRHSIRQAEEPNKKDTLANPENNAESEGNNDEGEKNDEGSSNLSCLQTSLTKVFDRLTKFSEASLKMFEDVRQKCETAKNAYLNYRPPQRSYSV</sequence>
<dbReference type="EMBL" id="CM044704">
    <property type="protein sequence ID" value="KAI5669906.1"/>
    <property type="molecule type" value="Genomic_DNA"/>
</dbReference>
<protein>
    <submittedName>
        <fullName evidence="1">Uncharacterized protein</fullName>
    </submittedName>
</protein>
<accession>A0ACC0BB95</accession>
<proteinExistence type="predicted"/>